<dbReference type="VEuPathDB" id="PlasmoDB:PmUG01_02012000"/>
<name>A0A1D3JKJ2_PLAMA</name>
<dbReference type="OrthoDB" id="369263at2759"/>
<keyword evidence="2" id="KW-0732">Signal</keyword>
<feature type="compositionally biased region" description="Low complexity" evidence="1">
    <location>
        <begin position="90"/>
        <end position="99"/>
    </location>
</feature>
<dbReference type="EMBL" id="LT594623">
    <property type="protein sequence ID" value="SBT87075.1"/>
    <property type="molecule type" value="Genomic_DNA"/>
</dbReference>
<evidence type="ECO:0000256" key="1">
    <source>
        <dbReference type="SAM" id="MobiDB-lite"/>
    </source>
</evidence>
<feature type="chain" id="PRO_5008915814" description="Fam-c protein" evidence="2">
    <location>
        <begin position="27"/>
        <end position="177"/>
    </location>
</feature>
<keyword evidence="4" id="KW-1185">Reference proteome</keyword>
<evidence type="ECO:0000256" key="2">
    <source>
        <dbReference type="SAM" id="SignalP"/>
    </source>
</evidence>
<feature type="signal peptide" evidence="2">
    <location>
        <begin position="1"/>
        <end position="26"/>
    </location>
</feature>
<proteinExistence type="predicted"/>
<accession>A0A1D3JKJ2</accession>
<gene>
    <name evidence="3" type="primary">PmUG01_02012000</name>
    <name evidence="3" type="ORF">PMUG01_02012000</name>
</gene>
<dbReference type="RefSeq" id="XP_028860133.1">
    <property type="nucleotide sequence ID" value="XM_029008589.1"/>
</dbReference>
<dbReference type="Proteomes" id="UP000219813">
    <property type="component" value="Chromosome 2"/>
</dbReference>
<evidence type="ECO:0000313" key="3">
    <source>
        <dbReference type="EMBL" id="SBT87075.1"/>
    </source>
</evidence>
<dbReference type="GeneID" id="39866524"/>
<sequence>MKVSSKYTPALYILFLFTLLNIFVLGEIQESNPNFAETENAAKAFRNLLNGDINVIKLENGDELRIRSNDEKHENNQRYDDDDDDDDNNNHNNNNNNNDYSFISNYEVETNKTNPLKKEKSNEVKSKITEGKEDFYILDSKSIETIARVFARKNEFHESEIESFEQSLKDIIKSINN</sequence>
<reference evidence="3 4" key="1">
    <citation type="submission" date="2016-06" db="EMBL/GenBank/DDBJ databases">
        <authorList>
            <consortium name="Pathogen Informatics"/>
        </authorList>
    </citation>
    <scope>NUCLEOTIDE SEQUENCE [LARGE SCALE GENOMIC DNA]</scope>
</reference>
<dbReference type="KEGG" id="pmal:PMUG01_02012000"/>
<evidence type="ECO:0008006" key="5">
    <source>
        <dbReference type="Google" id="ProtNLM"/>
    </source>
</evidence>
<organism evidence="3 4">
    <name type="scientific">Plasmodium malariae</name>
    <dbReference type="NCBI Taxonomy" id="5858"/>
    <lineage>
        <taxon>Eukaryota</taxon>
        <taxon>Sar</taxon>
        <taxon>Alveolata</taxon>
        <taxon>Apicomplexa</taxon>
        <taxon>Aconoidasida</taxon>
        <taxon>Haemosporida</taxon>
        <taxon>Plasmodiidae</taxon>
        <taxon>Plasmodium</taxon>
        <taxon>Plasmodium (Plasmodium)</taxon>
    </lineage>
</organism>
<feature type="region of interest" description="Disordered" evidence="1">
    <location>
        <begin position="67"/>
        <end position="101"/>
    </location>
</feature>
<dbReference type="OMA" id="DQEDFYI"/>
<evidence type="ECO:0000313" key="4">
    <source>
        <dbReference type="Proteomes" id="UP000219813"/>
    </source>
</evidence>
<protein>
    <recommendedName>
        <fullName evidence="5">Fam-c protein</fullName>
    </recommendedName>
</protein>
<dbReference type="AlphaFoldDB" id="A0A1D3JKJ2"/>
<feature type="compositionally biased region" description="Basic and acidic residues" evidence="1">
    <location>
        <begin position="67"/>
        <end position="79"/>
    </location>
</feature>